<comment type="caution">
    <text evidence="1">The sequence shown here is derived from an EMBL/GenBank/DDBJ whole genome shotgun (WGS) entry which is preliminary data.</text>
</comment>
<protein>
    <submittedName>
        <fullName evidence="1">Uncharacterized protein</fullName>
    </submittedName>
</protein>
<evidence type="ECO:0000313" key="1">
    <source>
        <dbReference type="EMBL" id="MBW0571885.1"/>
    </source>
</evidence>
<gene>
    <name evidence="1" type="ORF">O181_111600</name>
</gene>
<sequence length="101" mass="10813">MAFLGHLGPLWLLRPAPFGLIQETKGGNHLAPKPELGPPEPALVINPLDPNLAKSPLDTKMAIEPVGPIFGHGTTMDHYSSHGLWKLPEATRPAQKALPST</sequence>
<proteinExistence type="predicted"/>
<dbReference type="Proteomes" id="UP000765509">
    <property type="component" value="Unassembled WGS sequence"/>
</dbReference>
<name>A0A9Q3K2Q6_9BASI</name>
<accession>A0A9Q3K2Q6</accession>
<keyword evidence="2" id="KW-1185">Reference proteome</keyword>
<dbReference type="EMBL" id="AVOT02089027">
    <property type="protein sequence ID" value="MBW0571885.1"/>
    <property type="molecule type" value="Genomic_DNA"/>
</dbReference>
<organism evidence="1 2">
    <name type="scientific">Austropuccinia psidii MF-1</name>
    <dbReference type="NCBI Taxonomy" id="1389203"/>
    <lineage>
        <taxon>Eukaryota</taxon>
        <taxon>Fungi</taxon>
        <taxon>Dikarya</taxon>
        <taxon>Basidiomycota</taxon>
        <taxon>Pucciniomycotina</taxon>
        <taxon>Pucciniomycetes</taxon>
        <taxon>Pucciniales</taxon>
        <taxon>Sphaerophragmiaceae</taxon>
        <taxon>Austropuccinia</taxon>
    </lineage>
</organism>
<dbReference type="AlphaFoldDB" id="A0A9Q3K2Q6"/>
<reference evidence="1" key="1">
    <citation type="submission" date="2021-03" db="EMBL/GenBank/DDBJ databases">
        <title>Draft genome sequence of rust myrtle Austropuccinia psidii MF-1, a brazilian biotype.</title>
        <authorList>
            <person name="Quecine M.C."/>
            <person name="Pachon D.M.R."/>
            <person name="Bonatelli M.L."/>
            <person name="Correr F.H."/>
            <person name="Franceschini L.M."/>
            <person name="Leite T.F."/>
            <person name="Margarido G.R.A."/>
            <person name="Almeida C.A."/>
            <person name="Ferrarezi J.A."/>
            <person name="Labate C.A."/>
        </authorList>
    </citation>
    <scope>NUCLEOTIDE SEQUENCE</scope>
    <source>
        <strain evidence="1">MF-1</strain>
    </source>
</reference>
<evidence type="ECO:0000313" key="2">
    <source>
        <dbReference type="Proteomes" id="UP000765509"/>
    </source>
</evidence>